<dbReference type="Pfam" id="PF03819">
    <property type="entry name" value="MazG"/>
    <property type="match status" value="1"/>
</dbReference>
<evidence type="ECO:0000259" key="1">
    <source>
        <dbReference type="Pfam" id="PF03819"/>
    </source>
</evidence>
<dbReference type="NCBIfam" id="TIGR00444">
    <property type="entry name" value="mazG"/>
    <property type="match status" value="1"/>
</dbReference>
<dbReference type="InterPro" id="IPR048015">
    <property type="entry name" value="NTP-PPase_MazG-like_N"/>
</dbReference>
<accession>A0A849SPR8</accession>
<dbReference type="GO" id="GO:0046052">
    <property type="term" value="P:UTP catabolic process"/>
    <property type="evidence" value="ECO:0007669"/>
    <property type="project" value="TreeGrafter"/>
</dbReference>
<dbReference type="InterPro" id="IPR011551">
    <property type="entry name" value="NTP_PyrPHydrolase_MazG"/>
</dbReference>
<evidence type="ECO:0000313" key="2">
    <source>
        <dbReference type="EMBL" id="NOT34897.1"/>
    </source>
</evidence>
<dbReference type="GO" id="GO:0046061">
    <property type="term" value="P:dATP catabolic process"/>
    <property type="evidence" value="ECO:0007669"/>
    <property type="project" value="TreeGrafter"/>
</dbReference>
<sequence>MNERDPQAFARLLEVCRRLRGPDGCPWDREQTLESMTPYLIEEAAEASDAVGSGKPEDIAEELGDLAFLSIFCLELLGERSPLGLAAALDLASDKLIRRHPHVYGDATVEDGEGAYRQWQEIKKAEKGSRPEHVSLLGEQPKGMPALVSAFRIQEKAAAVGFDWPEARGALAKVREEIAEIEAEVGGDTTPALAREVGDLLFSVVNLARKLKVDPERELRAASHRFRDRFHHIEQRLAEGGRTPSQATLEEMDALWEEAKRALAARPTDR</sequence>
<dbReference type="EC" id="3.6.1.9" evidence="2"/>
<organism evidence="2 3">
    <name type="scientific">Eiseniibacteriota bacterium</name>
    <dbReference type="NCBI Taxonomy" id="2212470"/>
    <lineage>
        <taxon>Bacteria</taxon>
        <taxon>Candidatus Eiseniibacteriota</taxon>
    </lineage>
</organism>
<reference evidence="2 3" key="1">
    <citation type="submission" date="2020-04" db="EMBL/GenBank/DDBJ databases">
        <title>Metagenomic profiling of ammonia- and methane-oxidizing microorganisms in a Dutch drinking water treatment plant.</title>
        <authorList>
            <person name="Poghosyan L."/>
            <person name="Leucker S."/>
        </authorList>
    </citation>
    <scope>NUCLEOTIDE SEQUENCE [LARGE SCALE GENOMIC DNA]</scope>
    <source>
        <strain evidence="2">S-RSF-IL-03</strain>
    </source>
</reference>
<dbReference type="GO" id="GO:0046076">
    <property type="term" value="P:dTTP catabolic process"/>
    <property type="evidence" value="ECO:0007669"/>
    <property type="project" value="TreeGrafter"/>
</dbReference>
<dbReference type="InterPro" id="IPR048011">
    <property type="entry name" value="NTP-PPase_MazG-like_C"/>
</dbReference>
<dbReference type="InterPro" id="IPR004518">
    <property type="entry name" value="MazG-like_dom"/>
</dbReference>
<dbReference type="PANTHER" id="PTHR30522">
    <property type="entry name" value="NUCLEOSIDE TRIPHOSPHATE PYROPHOSPHOHYDROLASE"/>
    <property type="match status" value="1"/>
</dbReference>
<name>A0A849SPR8_UNCEI</name>
<dbReference type="CDD" id="cd11528">
    <property type="entry name" value="NTP-PPase_MazG_Nterm"/>
    <property type="match status" value="1"/>
</dbReference>
<dbReference type="CDD" id="cd11529">
    <property type="entry name" value="NTP-PPase_MazG_Cterm"/>
    <property type="match status" value="1"/>
</dbReference>
<comment type="caution">
    <text evidence="2">The sequence shown here is derived from an EMBL/GenBank/DDBJ whole genome shotgun (WGS) entry which is preliminary data.</text>
</comment>
<gene>
    <name evidence="2" type="primary">mazG</name>
    <name evidence="2" type="ORF">HOP12_12100</name>
</gene>
<keyword evidence="2" id="KW-0378">Hydrolase</keyword>
<feature type="domain" description="NTP pyrophosphohydrolase MazG-like" evidence="1">
    <location>
        <begin position="31"/>
        <end position="103"/>
    </location>
</feature>
<dbReference type="EMBL" id="JABFRW010000154">
    <property type="protein sequence ID" value="NOT34897.1"/>
    <property type="molecule type" value="Genomic_DNA"/>
</dbReference>
<dbReference type="GO" id="GO:0047429">
    <property type="term" value="F:nucleoside triphosphate diphosphatase activity"/>
    <property type="evidence" value="ECO:0007669"/>
    <property type="project" value="UniProtKB-EC"/>
</dbReference>
<dbReference type="PANTHER" id="PTHR30522:SF0">
    <property type="entry name" value="NUCLEOSIDE TRIPHOSPHATE PYROPHOSPHOHYDROLASE"/>
    <property type="match status" value="1"/>
</dbReference>
<proteinExistence type="predicted"/>
<evidence type="ECO:0000313" key="3">
    <source>
        <dbReference type="Proteomes" id="UP000580839"/>
    </source>
</evidence>
<dbReference type="Gene3D" id="1.10.287.1080">
    <property type="entry name" value="MazG-like"/>
    <property type="match status" value="2"/>
</dbReference>
<dbReference type="GO" id="GO:0006203">
    <property type="term" value="P:dGTP catabolic process"/>
    <property type="evidence" value="ECO:0007669"/>
    <property type="project" value="TreeGrafter"/>
</dbReference>
<dbReference type="SUPFAM" id="SSF101386">
    <property type="entry name" value="all-alpha NTP pyrophosphatases"/>
    <property type="match status" value="2"/>
</dbReference>
<dbReference type="GO" id="GO:0046047">
    <property type="term" value="P:TTP catabolic process"/>
    <property type="evidence" value="ECO:0007669"/>
    <property type="project" value="TreeGrafter"/>
</dbReference>
<dbReference type="Proteomes" id="UP000580839">
    <property type="component" value="Unassembled WGS sequence"/>
</dbReference>
<dbReference type="AlphaFoldDB" id="A0A849SPR8"/>
<dbReference type="GO" id="GO:0046081">
    <property type="term" value="P:dUTP catabolic process"/>
    <property type="evidence" value="ECO:0007669"/>
    <property type="project" value="TreeGrafter"/>
</dbReference>
<dbReference type="NCBIfam" id="NF007113">
    <property type="entry name" value="PRK09562.1"/>
    <property type="match status" value="1"/>
</dbReference>
<protein>
    <submittedName>
        <fullName evidence="2">Nucleoside triphosphate pyrophosphohydrolase</fullName>
        <ecNumber evidence="2">3.6.1.9</ecNumber>
    </submittedName>
</protein>